<dbReference type="GO" id="GO:0016740">
    <property type="term" value="F:transferase activity"/>
    <property type="evidence" value="ECO:0007669"/>
    <property type="project" value="TreeGrafter"/>
</dbReference>
<dbReference type="InterPro" id="IPR007197">
    <property type="entry name" value="rSAM"/>
</dbReference>
<evidence type="ECO:0000256" key="1">
    <source>
        <dbReference type="ARBA" id="ARBA00022485"/>
    </source>
</evidence>
<dbReference type="InterPro" id="IPR058240">
    <property type="entry name" value="rSAM_sf"/>
</dbReference>
<comment type="caution">
    <text evidence="10">The sequence shown here is derived from an EMBL/GenBank/DDBJ whole genome shotgun (WGS) entry which is preliminary data.</text>
</comment>
<dbReference type="SMART" id="SM00876">
    <property type="entry name" value="BATS"/>
    <property type="match status" value="1"/>
</dbReference>
<feature type="binding site" evidence="8">
    <location>
        <position position="119"/>
    </location>
    <ligand>
        <name>(3R)-3-methyl-D-ornithine</name>
        <dbReference type="ChEBI" id="CHEBI:64642"/>
    </ligand>
</feature>
<evidence type="ECO:0000256" key="8">
    <source>
        <dbReference type="PIRSR" id="PIRSR004762-2"/>
    </source>
</evidence>
<evidence type="ECO:0000256" key="5">
    <source>
        <dbReference type="ARBA" id="ARBA00023014"/>
    </source>
</evidence>
<evidence type="ECO:0000256" key="2">
    <source>
        <dbReference type="ARBA" id="ARBA00022691"/>
    </source>
</evidence>
<evidence type="ECO:0000256" key="6">
    <source>
        <dbReference type="ARBA" id="ARBA00034078"/>
    </source>
</evidence>
<protein>
    <submittedName>
        <fullName evidence="10">[FeFe] hydrogenase H-cluster radical SAM maturase HydE</fullName>
    </submittedName>
</protein>
<gene>
    <name evidence="10" type="primary">hydE</name>
    <name evidence="10" type="ORF">FYJ44_11500</name>
</gene>
<dbReference type="PANTHER" id="PTHR43726">
    <property type="entry name" value="3-METHYLORNITHINE SYNTHASE"/>
    <property type="match status" value="1"/>
</dbReference>
<dbReference type="GO" id="GO:0051539">
    <property type="term" value="F:4 iron, 4 sulfur cluster binding"/>
    <property type="evidence" value="ECO:0007669"/>
    <property type="project" value="UniProtKB-KW"/>
</dbReference>
<dbReference type="SMART" id="SM00729">
    <property type="entry name" value="Elp3"/>
    <property type="match status" value="1"/>
</dbReference>
<keyword evidence="1 7" id="KW-0004">4Fe-4S</keyword>
<dbReference type="InterPro" id="IPR034422">
    <property type="entry name" value="HydE/PylB-like"/>
</dbReference>
<evidence type="ECO:0000313" key="10">
    <source>
        <dbReference type="EMBL" id="MSS28642.1"/>
    </source>
</evidence>
<dbReference type="PIRSF" id="PIRSF004762">
    <property type="entry name" value="CHP00423"/>
    <property type="match status" value="1"/>
</dbReference>
<keyword evidence="2 7" id="KW-0949">S-adenosyl-L-methionine</keyword>
<feature type="binding site" evidence="8">
    <location>
        <position position="163"/>
    </location>
    <ligand>
        <name>S-adenosyl-L-methionine</name>
        <dbReference type="ChEBI" id="CHEBI:59789"/>
    </ligand>
</feature>
<dbReference type="GO" id="GO:0042364">
    <property type="term" value="P:water-soluble vitamin biosynthetic process"/>
    <property type="evidence" value="ECO:0007669"/>
    <property type="project" value="UniProtKB-ARBA"/>
</dbReference>
<sequence>MQREDILELLFATPYAVLRERAGQAVSWEKGSHVQVRGLVEFSNVCRRNCRYCGLRAASGRVARYTLSRNAILEASARAVSLGADTIVLQSGEYAIEPHWLAGLVADIGRELHVPVTLSVGEHPHEAYALWKEAGAARFLLKHETADPDLYARLHPGYELAGRIGHLRVLRELGYEVGTGFMVGLPGQKPESLADDILLARELNVSMCGVGPFIPQADTPLGTQPGGSAEMTLRVMAVLRLALPWANIPATTALATVDAVSGQREGLLAGGNVLMPGFTPPEYREQYCIYDNKNRVDMESARTAIEGAGRTHALKALH</sequence>
<organism evidence="10 11">
    <name type="scientific">Desulfovibrio porci</name>
    <dbReference type="NCBI Taxonomy" id="2605782"/>
    <lineage>
        <taxon>Bacteria</taxon>
        <taxon>Pseudomonadati</taxon>
        <taxon>Thermodesulfobacteriota</taxon>
        <taxon>Desulfovibrionia</taxon>
        <taxon>Desulfovibrionales</taxon>
        <taxon>Desulfovibrionaceae</taxon>
        <taxon>Desulfovibrio</taxon>
    </lineage>
</organism>
<dbReference type="EMBL" id="VUMH01000012">
    <property type="protein sequence ID" value="MSS28642.1"/>
    <property type="molecule type" value="Genomic_DNA"/>
</dbReference>
<dbReference type="RefSeq" id="WP_154512228.1">
    <property type="nucleotide sequence ID" value="NZ_VUMH01000012.1"/>
</dbReference>
<dbReference type="Gene3D" id="3.20.20.70">
    <property type="entry name" value="Aldolase class I"/>
    <property type="match status" value="1"/>
</dbReference>
<dbReference type="PANTHER" id="PTHR43726:SF1">
    <property type="entry name" value="BIOTIN SYNTHASE"/>
    <property type="match status" value="1"/>
</dbReference>
<dbReference type="SUPFAM" id="SSF102114">
    <property type="entry name" value="Radical SAM enzymes"/>
    <property type="match status" value="1"/>
</dbReference>
<proteinExistence type="predicted"/>
<dbReference type="SFLD" id="SFLDG01280">
    <property type="entry name" value="HydE/PylB-like"/>
    <property type="match status" value="1"/>
</dbReference>
<evidence type="ECO:0000256" key="4">
    <source>
        <dbReference type="ARBA" id="ARBA00023004"/>
    </source>
</evidence>
<dbReference type="Pfam" id="PF04055">
    <property type="entry name" value="Radical_SAM"/>
    <property type="match status" value="1"/>
</dbReference>
<evidence type="ECO:0000256" key="3">
    <source>
        <dbReference type="ARBA" id="ARBA00022723"/>
    </source>
</evidence>
<evidence type="ECO:0000313" key="11">
    <source>
        <dbReference type="Proteomes" id="UP000477488"/>
    </source>
</evidence>
<feature type="binding site" evidence="7">
    <location>
        <position position="50"/>
    </location>
    <ligand>
        <name>[4Fe-4S] cluster</name>
        <dbReference type="ChEBI" id="CHEBI:49883"/>
        <note>4Fe-4S-S-AdoMet</note>
    </ligand>
</feature>
<accession>A0A6L5XNB9</accession>
<dbReference type="Proteomes" id="UP000477488">
    <property type="component" value="Unassembled WGS sequence"/>
</dbReference>
<comment type="cofactor">
    <cofactor evidence="7">
        <name>[4Fe-4S] cluster</name>
        <dbReference type="ChEBI" id="CHEBI:49883"/>
    </cofactor>
    <text evidence="7">Binds 1 [4Fe-4S] cluster. The cluster is coordinated with 3 cysteines and an exchangeable S-adenosyl-L-methionine.</text>
</comment>
<feature type="binding site" evidence="7">
    <location>
        <position position="46"/>
    </location>
    <ligand>
        <name>[4Fe-4S] cluster</name>
        <dbReference type="ChEBI" id="CHEBI:49883"/>
        <note>4Fe-4S-S-AdoMet</note>
    </ligand>
</feature>
<feature type="domain" description="Radical SAM core" evidence="9">
    <location>
        <begin position="32"/>
        <end position="258"/>
    </location>
</feature>
<evidence type="ECO:0000259" key="9">
    <source>
        <dbReference type="PROSITE" id="PS51918"/>
    </source>
</evidence>
<evidence type="ECO:0000256" key="7">
    <source>
        <dbReference type="PIRSR" id="PIRSR004762-1"/>
    </source>
</evidence>
<dbReference type="GO" id="GO:0044272">
    <property type="term" value="P:sulfur compound biosynthetic process"/>
    <property type="evidence" value="ECO:0007669"/>
    <property type="project" value="UniProtKB-ARBA"/>
</dbReference>
<dbReference type="GO" id="GO:0046872">
    <property type="term" value="F:metal ion binding"/>
    <property type="evidence" value="ECO:0007669"/>
    <property type="project" value="UniProtKB-KW"/>
</dbReference>
<keyword evidence="3" id="KW-0479">Metal-binding</keyword>
<dbReference type="AlphaFoldDB" id="A0A6L5XNB9"/>
<dbReference type="SFLD" id="SFLDG01082">
    <property type="entry name" value="B12-binding_domain_containing"/>
    <property type="match status" value="1"/>
</dbReference>
<keyword evidence="4 7" id="KW-0408">Iron</keyword>
<keyword evidence="5 7" id="KW-0411">Iron-sulfur</keyword>
<feature type="binding site" evidence="8">
    <location>
        <position position="144"/>
    </location>
    <ligand>
        <name>S-adenosyl-L-methionine</name>
        <dbReference type="ChEBI" id="CHEBI:59789"/>
    </ligand>
</feature>
<dbReference type="InterPro" id="IPR024021">
    <property type="entry name" value="FeFe-hyd_HydE_rSAM"/>
</dbReference>
<dbReference type="InterPro" id="IPR010722">
    <property type="entry name" value="BATS_dom"/>
</dbReference>
<comment type="cofactor">
    <cofactor evidence="6">
        <name>[2Fe-2S] cluster</name>
        <dbReference type="ChEBI" id="CHEBI:190135"/>
    </cofactor>
</comment>
<dbReference type="InterPro" id="IPR013785">
    <property type="entry name" value="Aldolase_TIM"/>
</dbReference>
<dbReference type="SFLD" id="SFLDG01060">
    <property type="entry name" value="BATS_domain_containing"/>
    <property type="match status" value="1"/>
</dbReference>
<dbReference type="PROSITE" id="PS51918">
    <property type="entry name" value="RADICAL_SAM"/>
    <property type="match status" value="1"/>
</dbReference>
<reference evidence="10 11" key="1">
    <citation type="submission" date="2019-09" db="EMBL/GenBank/DDBJ databases">
        <title>In-depth cultivation of the pig gut microbiome towards novel bacterial diversity and tailored functional studies.</title>
        <authorList>
            <person name="Wylensek D."/>
            <person name="Hitch T.C.A."/>
            <person name="Clavel T."/>
        </authorList>
    </citation>
    <scope>NUCLEOTIDE SEQUENCE [LARGE SCALE GENOMIC DNA]</scope>
    <source>
        <strain evidence="10 11">PG-178-WT-4</strain>
    </source>
</reference>
<dbReference type="CDD" id="cd01335">
    <property type="entry name" value="Radical_SAM"/>
    <property type="match status" value="1"/>
</dbReference>
<dbReference type="SFLD" id="SFLDS00029">
    <property type="entry name" value="Radical_SAM"/>
    <property type="match status" value="1"/>
</dbReference>
<dbReference type="InterPro" id="IPR006638">
    <property type="entry name" value="Elp3/MiaA/NifB-like_rSAM"/>
</dbReference>
<dbReference type="NCBIfam" id="TIGR03956">
    <property type="entry name" value="rSAM_HydE"/>
    <property type="match status" value="1"/>
</dbReference>
<name>A0A6L5XNB9_9BACT</name>
<keyword evidence="11" id="KW-1185">Reference proteome</keyword>
<feature type="binding site" evidence="7">
    <location>
        <position position="53"/>
    </location>
    <ligand>
        <name>[4Fe-4S] cluster</name>
        <dbReference type="ChEBI" id="CHEBI:49883"/>
        <note>4Fe-4S-S-AdoMet</note>
    </ligand>
</feature>